<feature type="compositionally biased region" description="Basic and acidic residues" evidence="1">
    <location>
        <begin position="18"/>
        <end position="31"/>
    </location>
</feature>
<feature type="region of interest" description="Disordered" evidence="1">
    <location>
        <begin position="18"/>
        <end position="49"/>
    </location>
</feature>
<evidence type="ECO:0000313" key="2">
    <source>
        <dbReference type="EMBL" id="KAJ1097465.1"/>
    </source>
</evidence>
<accession>A0AAV7M3S5</accession>
<comment type="caution">
    <text evidence="2">The sequence shown here is derived from an EMBL/GenBank/DDBJ whole genome shotgun (WGS) entry which is preliminary data.</text>
</comment>
<keyword evidence="3" id="KW-1185">Reference proteome</keyword>
<organism evidence="2 3">
    <name type="scientific">Pleurodeles waltl</name>
    <name type="common">Iberian ribbed newt</name>
    <dbReference type="NCBI Taxonomy" id="8319"/>
    <lineage>
        <taxon>Eukaryota</taxon>
        <taxon>Metazoa</taxon>
        <taxon>Chordata</taxon>
        <taxon>Craniata</taxon>
        <taxon>Vertebrata</taxon>
        <taxon>Euteleostomi</taxon>
        <taxon>Amphibia</taxon>
        <taxon>Batrachia</taxon>
        <taxon>Caudata</taxon>
        <taxon>Salamandroidea</taxon>
        <taxon>Salamandridae</taxon>
        <taxon>Pleurodelinae</taxon>
        <taxon>Pleurodeles</taxon>
    </lineage>
</organism>
<protein>
    <submittedName>
        <fullName evidence="2">Uncharacterized protein</fullName>
    </submittedName>
</protein>
<evidence type="ECO:0000256" key="1">
    <source>
        <dbReference type="SAM" id="MobiDB-lite"/>
    </source>
</evidence>
<gene>
    <name evidence="2" type="ORF">NDU88_002583</name>
</gene>
<sequence>MPFSRLAWALRDADVARRQREEKERRRERGVRQMSAAAMGERRKSRRDARTSLLKVTETYLILLSERGLAIGNR</sequence>
<reference evidence="2" key="1">
    <citation type="journal article" date="2022" name="bioRxiv">
        <title>Sequencing and chromosome-scale assembly of the giantPleurodeles waltlgenome.</title>
        <authorList>
            <person name="Brown T."/>
            <person name="Elewa A."/>
            <person name="Iarovenko S."/>
            <person name="Subramanian E."/>
            <person name="Araus A.J."/>
            <person name="Petzold A."/>
            <person name="Susuki M."/>
            <person name="Suzuki K.-i.T."/>
            <person name="Hayashi T."/>
            <person name="Toyoda A."/>
            <person name="Oliveira C."/>
            <person name="Osipova E."/>
            <person name="Leigh N.D."/>
            <person name="Simon A."/>
            <person name="Yun M.H."/>
        </authorList>
    </citation>
    <scope>NUCLEOTIDE SEQUENCE</scope>
    <source>
        <strain evidence="2">20211129_DDA</strain>
        <tissue evidence="2">Liver</tissue>
    </source>
</reference>
<dbReference type="EMBL" id="JANPWB010000014">
    <property type="protein sequence ID" value="KAJ1097465.1"/>
    <property type="molecule type" value="Genomic_DNA"/>
</dbReference>
<dbReference type="AlphaFoldDB" id="A0AAV7M3S5"/>
<proteinExistence type="predicted"/>
<evidence type="ECO:0000313" key="3">
    <source>
        <dbReference type="Proteomes" id="UP001066276"/>
    </source>
</evidence>
<name>A0AAV7M3S5_PLEWA</name>
<dbReference type="Proteomes" id="UP001066276">
    <property type="component" value="Chromosome 10"/>
</dbReference>